<dbReference type="InterPro" id="IPR036188">
    <property type="entry name" value="FAD/NAD-bd_sf"/>
</dbReference>
<dbReference type="PANTHER" id="PTHR40254:SF1">
    <property type="entry name" value="BLR0577 PROTEIN"/>
    <property type="match status" value="1"/>
</dbReference>
<organism evidence="2 3">
    <name type="scientific">Paracoccus benzoatiresistens</name>
    <dbReference type="NCBI Taxonomy" id="2997341"/>
    <lineage>
        <taxon>Bacteria</taxon>
        <taxon>Pseudomonadati</taxon>
        <taxon>Pseudomonadota</taxon>
        <taxon>Alphaproteobacteria</taxon>
        <taxon>Rhodobacterales</taxon>
        <taxon>Paracoccaceae</taxon>
        <taxon>Paracoccus</taxon>
    </lineage>
</organism>
<dbReference type="InterPro" id="IPR052189">
    <property type="entry name" value="L-asp_N-monooxygenase_NS-form"/>
</dbReference>
<dbReference type="InterPro" id="IPR038732">
    <property type="entry name" value="HpyO/CreE_NAD-binding"/>
</dbReference>
<evidence type="ECO:0000313" key="2">
    <source>
        <dbReference type="EMBL" id="MCZ0963250.1"/>
    </source>
</evidence>
<keyword evidence="3" id="KW-1185">Reference proteome</keyword>
<comment type="caution">
    <text evidence="2">The sequence shown here is derived from an EMBL/GenBank/DDBJ whole genome shotgun (WGS) entry which is preliminary data.</text>
</comment>
<dbReference type="EMBL" id="JAPTYD010000032">
    <property type="protein sequence ID" value="MCZ0963250.1"/>
    <property type="molecule type" value="Genomic_DNA"/>
</dbReference>
<accession>A0ABT4J7Z6</accession>
<proteinExistence type="predicted"/>
<dbReference type="RefSeq" id="WP_268943320.1">
    <property type="nucleotide sequence ID" value="NZ_JAPTYD010000032.1"/>
</dbReference>
<gene>
    <name evidence="2" type="ORF">OU682_16690</name>
</gene>
<name>A0ABT4J7Z6_9RHOB</name>
<sequence length="373" mass="40370">MTAVDVAIIGGGFTGALVAWHLARQAPDAEIAVIEPRERLGAGLAYSTADPSHRINVPASRMTMRTDIRDDLHRWLEAGAVQLSEGTAGPDGALFPQRGIVADYVSDALRQDLTAGRIRHLRGHAVTLARAAPAFRVTLQDGSVVTTGQVVIATSHPPPALPRHLAALRHDARLIADPSDARAITAAAGTRRVLVLGNGLTSADVIASLDRQGFRGAILALSRRGLRSRGHAFGCRESRTDFATNPAATALGLLRRERAAVRVDTAAGLPWQAALDNVRRDGAAIWSALPLRERCRLVRRLRVWWDVHRFRIAPQVEEVLDRLIASGNLRIRAGRLDGIRPEEAGLIVSWASCGHGARKEIFDRVYPDDRVCA</sequence>
<evidence type="ECO:0000313" key="3">
    <source>
        <dbReference type="Proteomes" id="UP001149822"/>
    </source>
</evidence>
<dbReference type="Pfam" id="PF13454">
    <property type="entry name" value="NAD_binding_9"/>
    <property type="match status" value="1"/>
</dbReference>
<dbReference type="PANTHER" id="PTHR40254">
    <property type="entry name" value="BLR0577 PROTEIN"/>
    <property type="match status" value="1"/>
</dbReference>
<dbReference type="Gene3D" id="3.50.50.60">
    <property type="entry name" value="FAD/NAD(P)-binding domain"/>
    <property type="match status" value="2"/>
</dbReference>
<dbReference type="SUPFAM" id="SSF51905">
    <property type="entry name" value="FAD/NAD(P)-binding domain"/>
    <property type="match status" value="1"/>
</dbReference>
<protein>
    <submittedName>
        <fullName evidence="2">FAD/NAD(P)-binding protein</fullName>
    </submittedName>
</protein>
<dbReference type="Proteomes" id="UP001149822">
    <property type="component" value="Unassembled WGS sequence"/>
</dbReference>
<reference evidence="2" key="1">
    <citation type="submission" date="2022-12" db="EMBL/GenBank/DDBJ databases">
        <title>Paracoccus sp. EF6 isolated from a lake water.</title>
        <authorList>
            <person name="Liu H."/>
        </authorList>
    </citation>
    <scope>NUCLEOTIDE SEQUENCE</scope>
    <source>
        <strain evidence="2">EF6</strain>
    </source>
</reference>
<feature type="domain" description="FAD-dependent urate hydroxylase HpyO/Asp monooxygenase CreE-like FAD/NAD(P)-binding" evidence="1">
    <location>
        <begin position="7"/>
        <end position="156"/>
    </location>
</feature>
<evidence type="ECO:0000259" key="1">
    <source>
        <dbReference type="Pfam" id="PF13454"/>
    </source>
</evidence>